<evidence type="ECO:0000256" key="1">
    <source>
        <dbReference type="ARBA" id="ARBA00022763"/>
    </source>
</evidence>
<dbReference type="GO" id="GO:0006281">
    <property type="term" value="P:DNA repair"/>
    <property type="evidence" value="ECO:0007669"/>
    <property type="project" value="InterPro"/>
</dbReference>
<dbReference type="Pfam" id="PF01035">
    <property type="entry name" value="DNA_binding_1"/>
    <property type="match status" value="1"/>
</dbReference>
<accession>A0AAP4HCX1</accession>
<dbReference type="AlphaFoldDB" id="A0AAP4HCX1"/>
<evidence type="ECO:0000313" key="4">
    <source>
        <dbReference type="EMBL" id="QGM28178.1"/>
    </source>
</evidence>
<dbReference type="Proteomes" id="UP000663954">
    <property type="component" value="Chromosome"/>
</dbReference>
<dbReference type="EMBL" id="JACANG010000004">
    <property type="protein sequence ID" value="MDM1718242.1"/>
    <property type="molecule type" value="Genomic_DNA"/>
</dbReference>
<dbReference type="RefSeq" id="WP_004972177.1">
    <property type="nucleotide sequence ID" value="NZ_AP031566.1"/>
</dbReference>
<dbReference type="CDD" id="cd06445">
    <property type="entry name" value="ATase"/>
    <property type="match status" value="1"/>
</dbReference>
<evidence type="ECO:0000313" key="7">
    <source>
        <dbReference type="Proteomes" id="UP000663954"/>
    </source>
</evidence>
<keyword evidence="4" id="KW-0489">Methyltransferase</keyword>
<reference evidence="5 7" key="3">
    <citation type="journal article" date="2020" name="Front. Cell. Infect. Microbiol.">
        <title>Characterization of Three Porcine Acinetobacter towneri Strains Co-Harboring tet(X3) and bla OXA-58.</title>
        <authorList>
            <person name="Ma J."/>
            <person name="Wang J."/>
            <person name="Feng J."/>
            <person name="Liu Y."/>
            <person name="Yang B."/>
            <person name="Li R."/>
            <person name="Bai L."/>
            <person name="He T."/>
            <person name="Wang X."/>
            <person name="Yang Z."/>
        </authorList>
    </citation>
    <scope>NUCLEOTIDE SEQUENCE [LARGE SCALE GENOMIC DNA]</scope>
    <source>
        <strain evidence="5 7">GX5</strain>
    </source>
</reference>
<reference evidence="6" key="1">
    <citation type="submission" date="2019-11" db="EMBL/GenBank/DDBJ databases">
        <title>Escherichia coli 1916D6.</title>
        <authorList>
            <person name="Yao H."/>
            <person name="Du X."/>
            <person name="Yu R."/>
            <person name="Li A."/>
        </authorList>
    </citation>
    <scope>NUCLEOTIDE SEQUENCE [LARGE SCALE GENOMIC DNA]</scope>
    <source>
        <strain evidence="6">19110F47</strain>
    </source>
</reference>
<dbReference type="EMBL" id="CP046045">
    <property type="protein sequence ID" value="QGM28178.1"/>
    <property type="molecule type" value="Genomic_DNA"/>
</dbReference>
<dbReference type="InterPro" id="IPR014048">
    <property type="entry name" value="MethylDNA_cys_MeTrfase_DNA-bd"/>
</dbReference>
<evidence type="ECO:0000259" key="2">
    <source>
        <dbReference type="Pfam" id="PF01035"/>
    </source>
</evidence>
<dbReference type="PANTHER" id="PTHR42942">
    <property type="entry name" value="6-O-METHYLGUANINE DNA METHYLTRANSFERASE"/>
    <property type="match status" value="1"/>
</dbReference>
<proteinExistence type="predicted"/>
<dbReference type="Gene3D" id="1.10.10.10">
    <property type="entry name" value="Winged helix-like DNA-binding domain superfamily/Winged helix DNA-binding domain"/>
    <property type="match status" value="1"/>
</dbReference>
<dbReference type="InterPro" id="IPR036388">
    <property type="entry name" value="WH-like_DNA-bd_sf"/>
</dbReference>
<reference evidence="5" key="5">
    <citation type="submission" date="2021-03" db="EMBL/GenBank/DDBJ databases">
        <authorList>
            <person name="Ma J."/>
        </authorList>
    </citation>
    <scope>NUCLEOTIDE SEQUENCE</scope>
    <source>
        <strain evidence="5">GX5</strain>
    </source>
</reference>
<organism evidence="3 8">
    <name type="scientific">Acinetobacter towneri</name>
    <dbReference type="NCBI Taxonomy" id="202956"/>
    <lineage>
        <taxon>Bacteria</taxon>
        <taxon>Pseudomonadati</taxon>
        <taxon>Pseudomonadota</taxon>
        <taxon>Gammaproteobacteria</taxon>
        <taxon>Moraxellales</taxon>
        <taxon>Moraxellaceae</taxon>
        <taxon>Acinetobacter</taxon>
    </lineage>
</organism>
<dbReference type="SUPFAM" id="SSF46767">
    <property type="entry name" value="Methylated DNA-protein cysteine methyltransferase, C-terminal domain"/>
    <property type="match status" value="1"/>
</dbReference>
<feature type="domain" description="Methylated-DNA-[protein]-cysteine S-methyltransferase DNA binding" evidence="2">
    <location>
        <begin position="15"/>
        <end position="95"/>
    </location>
</feature>
<evidence type="ECO:0000313" key="6">
    <source>
        <dbReference type="Proteomes" id="UP000405075"/>
    </source>
</evidence>
<dbReference type="GO" id="GO:0032259">
    <property type="term" value="P:methylation"/>
    <property type="evidence" value="ECO:0007669"/>
    <property type="project" value="UniProtKB-KW"/>
</dbReference>
<reference evidence="3" key="4">
    <citation type="submission" date="2020-06" db="EMBL/GenBank/DDBJ databases">
        <authorList>
            <person name="Dong N."/>
        </authorList>
    </citation>
    <scope>NUCLEOTIDE SEQUENCE</scope>
    <source>
        <strain evidence="3">DF49-4</strain>
    </source>
</reference>
<dbReference type="InterPro" id="IPR052520">
    <property type="entry name" value="ATL_DNA_repair"/>
</dbReference>
<protein>
    <submittedName>
        <fullName evidence="3">MGMT family protein</fullName>
    </submittedName>
    <submittedName>
        <fullName evidence="4">Methyltransferase</fullName>
    </submittedName>
</protein>
<keyword evidence="7" id="KW-1185">Reference proteome</keyword>
<dbReference type="Proteomes" id="UP001174419">
    <property type="component" value="Unassembled WGS sequence"/>
</dbReference>
<evidence type="ECO:0000313" key="5">
    <source>
        <dbReference type="EMBL" id="QTD61275.1"/>
    </source>
</evidence>
<reference evidence="3" key="6">
    <citation type="journal article" date="2022" name="Sci. Total Environ.">
        <title>Prevalence, transmission, and molecular epidemiology of tet(X)-positive bacteria among humans, animals, and environmental niches in China: An epidemiological, and genomic-based study.</title>
        <authorList>
            <person name="Dong N."/>
            <person name="Zeng Y."/>
            <person name="Cai C."/>
            <person name="Sun C."/>
            <person name="Lu J."/>
            <person name="Liu C."/>
            <person name="Zhou H."/>
            <person name="Sun Q."/>
            <person name="Shu L."/>
            <person name="Wang H."/>
            <person name="Wang Y."/>
            <person name="Wang S."/>
            <person name="Wu C."/>
            <person name="Chan E.W."/>
            <person name="Chen G."/>
            <person name="Shen Z."/>
            <person name="Chen S."/>
            <person name="Zhang R."/>
        </authorList>
    </citation>
    <scope>NUCLEOTIDE SEQUENCE</scope>
    <source>
        <strain evidence="3">DF49-4</strain>
    </source>
</reference>
<gene>
    <name evidence="4" type="ORF">GJD93_11035</name>
    <name evidence="3" type="ORF">HX110_03610</name>
    <name evidence="5" type="ORF">J4G45_10740</name>
</gene>
<dbReference type="PANTHER" id="PTHR42942:SF1">
    <property type="entry name" value="ALKYLTRANSFERASE-LIKE PROTEIN 1"/>
    <property type="match status" value="1"/>
</dbReference>
<evidence type="ECO:0000313" key="3">
    <source>
        <dbReference type="EMBL" id="MDM1718242.1"/>
    </source>
</evidence>
<dbReference type="EMBL" id="CP071770">
    <property type="protein sequence ID" value="QTD61275.1"/>
    <property type="molecule type" value="Genomic_DNA"/>
</dbReference>
<sequence length="111" mass="12371">MQTTLSRKPSDELAHMILNVVCLIPAGQVATYGQVARLAGLPKHARLVGYVLRHLSAEHTVPWHRVINAQGKISLSKLNAQGENIQTLKLQEEGIVVIAEKVNLKQYQWQN</sequence>
<dbReference type="InterPro" id="IPR036217">
    <property type="entry name" value="MethylDNA_cys_MeTrfase_DNAb"/>
</dbReference>
<dbReference type="GeneID" id="64222563"/>
<dbReference type="GO" id="GO:0008168">
    <property type="term" value="F:methyltransferase activity"/>
    <property type="evidence" value="ECO:0007669"/>
    <property type="project" value="UniProtKB-KW"/>
</dbReference>
<name>A0AAP4HCX1_9GAMM</name>
<keyword evidence="1" id="KW-0227">DNA damage</keyword>
<keyword evidence="4" id="KW-0808">Transferase</keyword>
<reference evidence="4" key="2">
    <citation type="submission" date="2019-11" db="EMBL/GenBank/DDBJ databases">
        <authorList>
            <person name="Yao H."/>
            <person name="Du X."/>
            <person name="Yu R."/>
            <person name="Li A."/>
        </authorList>
    </citation>
    <scope>NUCLEOTIDE SEQUENCE</scope>
    <source>
        <strain evidence="4">19110F47</strain>
    </source>
</reference>
<dbReference type="Proteomes" id="UP000405075">
    <property type="component" value="Chromosome"/>
</dbReference>
<evidence type="ECO:0000313" key="8">
    <source>
        <dbReference type="Proteomes" id="UP001174419"/>
    </source>
</evidence>